<sequence>MNNKVFGMTFAAILASALLFFGVANAGAMAVDTWIFPTEEFGDNTYIATTDVSNMEHEQAKQLFVGQVDSWRQTAELLVTYQDATASYPLNNAEILLDETVGQAQSGTQNNFVFQLSPETTATFLEQQFPTAGFTETDVENITTKLETALAAGQTKTTVAISDDTLEVAKEVVSEAKITHSLKGGDAMAVVNALNGIDIAPGSPFSFLDFISGLELANVTDSELSQIASSIYAAVLQTNFSVDERSIGTVAPTAVPLGKEAAINRPLGIDFVFTNPNSNTFTLNLSMDGDTLTAMLTGYPFIYEYEIIANGEEKVEPRLVKQYSAFVTSGKAVEEEGRDGVRINVVRSTRSDGKELELDPVSTDFYPPVHRIEIYPLTKTETAPAAGTAVPQPGQPGFIDANGDGVHDGTVAAPQPGQPGFVDANGDGVHDSTSTVTPAPLPGQPGFIDANGDGVHDAPAATPTTPLPGQPGYVDQDGDGVHDTPATDTTPNDTTPNTDEKKEPVYDKGGNKVNP</sequence>
<name>A0A7H8QCR6_9BACL</name>
<dbReference type="InterPro" id="IPR028994">
    <property type="entry name" value="Integrin_alpha_N"/>
</dbReference>
<feature type="signal peptide" evidence="2">
    <location>
        <begin position="1"/>
        <end position="26"/>
    </location>
</feature>
<dbReference type="RefSeq" id="WP_176294818.1">
    <property type="nucleotide sequence ID" value="NZ_CP051177.1"/>
</dbReference>
<evidence type="ECO:0000313" key="3">
    <source>
        <dbReference type="EMBL" id="QKX51720.1"/>
    </source>
</evidence>
<dbReference type="SUPFAM" id="SSF69318">
    <property type="entry name" value="Integrin alpha N-terminal domain"/>
    <property type="match status" value="1"/>
</dbReference>
<reference evidence="4" key="1">
    <citation type="submission" date="2020-06" db="EMBL/GenBank/DDBJ databases">
        <title>Isolation of Planomicrobium glaciei.</title>
        <authorList>
            <person name="Malisova L."/>
            <person name="Safrankova R."/>
            <person name="Jakubu V."/>
            <person name="Spanelova P."/>
        </authorList>
    </citation>
    <scope>NUCLEOTIDE SEQUENCE [LARGE SCALE GENOMIC DNA]</scope>
    <source>
        <strain evidence="4">NRL-ATB46093</strain>
    </source>
</reference>
<protein>
    <submittedName>
        <fullName evidence="3">VanW family protein</fullName>
    </submittedName>
</protein>
<dbReference type="Pfam" id="PF04294">
    <property type="entry name" value="VanW"/>
    <property type="match status" value="1"/>
</dbReference>
<evidence type="ECO:0000313" key="4">
    <source>
        <dbReference type="Proteomes" id="UP000509222"/>
    </source>
</evidence>
<feature type="region of interest" description="Disordered" evidence="1">
    <location>
        <begin position="383"/>
        <end position="515"/>
    </location>
</feature>
<feature type="compositionally biased region" description="Low complexity" evidence="1">
    <location>
        <begin position="483"/>
        <end position="497"/>
    </location>
</feature>
<dbReference type="PANTHER" id="PTHR35788">
    <property type="entry name" value="EXPORTED PROTEIN-RELATED"/>
    <property type="match status" value="1"/>
</dbReference>
<keyword evidence="4" id="KW-1185">Reference proteome</keyword>
<dbReference type="PANTHER" id="PTHR35788:SF1">
    <property type="entry name" value="EXPORTED PROTEIN"/>
    <property type="match status" value="1"/>
</dbReference>
<dbReference type="InterPro" id="IPR028974">
    <property type="entry name" value="TSP_type-3_rpt"/>
</dbReference>
<keyword evidence="2" id="KW-0732">Signal</keyword>
<organism evidence="3 4">
    <name type="scientific">Planococcus glaciei</name>
    <dbReference type="NCBI Taxonomy" id="459472"/>
    <lineage>
        <taxon>Bacteria</taxon>
        <taxon>Bacillati</taxon>
        <taxon>Bacillota</taxon>
        <taxon>Bacilli</taxon>
        <taxon>Bacillales</taxon>
        <taxon>Caryophanaceae</taxon>
        <taxon>Planococcus</taxon>
    </lineage>
</organism>
<feature type="chain" id="PRO_5039015519" evidence="2">
    <location>
        <begin position="27"/>
        <end position="515"/>
    </location>
</feature>
<proteinExistence type="predicted"/>
<dbReference type="Proteomes" id="UP000509222">
    <property type="component" value="Chromosome"/>
</dbReference>
<dbReference type="GO" id="GO:0005509">
    <property type="term" value="F:calcium ion binding"/>
    <property type="evidence" value="ECO:0007669"/>
    <property type="project" value="InterPro"/>
</dbReference>
<dbReference type="EMBL" id="CP051177">
    <property type="protein sequence ID" value="QKX51720.1"/>
    <property type="molecule type" value="Genomic_DNA"/>
</dbReference>
<dbReference type="AlphaFoldDB" id="A0A7H8QCR6"/>
<dbReference type="InterPro" id="IPR052913">
    <property type="entry name" value="Glycopeptide_resist_protein"/>
</dbReference>
<dbReference type="Gene3D" id="4.10.1080.10">
    <property type="entry name" value="TSP type-3 repeat"/>
    <property type="match status" value="1"/>
</dbReference>
<dbReference type="InterPro" id="IPR007391">
    <property type="entry name" value="Vancomycin_resist_VanW"/>
</dbReference>
<evidence type="ECO:0000256" key="2">
    <source>
        <dbReference type="SAM" id="SignalP"/>
    </source>
</evidence>
<gene>
    <name evidence="3" type="ORF">HF394_14720</name>
</gene>
<accession>A0A7H8QCR6</accession>
<feature type="compositionally biased region" description="Basic and acidic residues" evidence="1">
    <location>
        <begin position="498"/>
        <end position="515"/>
    </location>
</feature>
<evidence type="ECO:0000256" key="1">
    <source>
        <dbReference type="SAM" id="MobiDB-lite"/>
    </source>
</evidence>